<feature type="non-terminal residue" evidence="7">
    <location>
        <position position="97"/>
    </location>
</feature>
<protein>
    <submittedName>
        <fullName evidence="7">Uncharacterized protein</fullName>
    </submittedName>
</protein>
<evidence type="ECO:0000256" key="3">
    <source>
        <dbReference type="ARBA" id="ARBA00022801"/>
    </source>
</evidence>
<dbReference type="AlphaFoldDB" id="A0AAV5T353"/>
<dbReference type="GO" id="GO:0004382">
    <property type="term" value="F:GDP phosphatase activity"/>
    <property type="evidence" value="ECO:0007669"/>
    <property type="project" value="TreeGrafter"/>
</dbReference>
<keyword evidence="2 6" id="KW-0479">Metal-binding</keyword>
<dbReference type="SUPFAM" id="SSF101887">
    <property type="entry name" value="Apyrase"/>
    <property type="match status" value="1"/>
</dbReference>
<dbReference type="Gene3D" id="2.120.10.100">
    <property type="entry name" value="Apyrase"/>
    <property type="match status" value="1"/>
</dbReference>
<dbReference type="GO" id="GO:0005509">
    <property type="term" value="F:calcium ion binding"/>
    <property type="evidence" value="ECO:0007669"/>
    <property type="project" value="InterPro"/>
</dbReference>
<comment type="similarity">
    <text evidence="5">Belongs to the apyrase family.</text>
</comment>
<comment type="cofactor">
    <cofactor evidence="1 6">
        <name>Ca(2+)</name>
        <dbReference type="ChEBI" id="CHEBI:29108"/>
    </cofactor>
</comment>
<dbReference type="InterPro" id="IPR009283">
    <property type="entry name" value="Apyrase"/>
</dbReference>
<feature type="binding site" evidence="6">
    <location>
        <position position="76"/>
    </location>
    <ligand>
        <name>Ca(2+)</name>
        <dbReference type="ChEBI" id="CHEBI:29108"/>
    </ligand>
</feature>
<comment type="caution">
    <text evidence="7">The sequence shown here is derived from an EMBL/GenBank/DDBJ whole genome shotgun (WGS) entry which is preliminary data.</text>
</comment>
<reference evidence="7" key="1">
    <citation type="submission" date="2023-10" db="EMBL/GenBank/DDBJ databases">
        <title>Genome assembly of Pristionchus species.</title>
        <authorList>
            <person name="Yoshida K."/>
            <person name="Sommer R.J."/>
        </authorList>
    </citation>
    <scope>NUCLEOTIDE SEQUENCE</scope>
    <source>
        <strain evidence="7">RS0144</strain>
    </source>
</reference>
<feature type="non-terminal residue" evidence="7">
    <location>
        <position position="1"/>
    </location>
</feature>
<dbReference type="PANTHER" id="PTHR13023">
    <property type="entry name" value="APYRASE"/>
    <property type="match status" value="1"/>
</dbReference>
<evidence type="ECO:0000313" key="7">
    <source>
        <dbReference type="EMBL" id="GMS88004.1"/>
    </source>
</evidence>
<evidence type="ECO:0000256" key="6">
    <source>
        <dbReference type="PIRSR" id="PIRSR609283-1"/>
    </source>
</evidence>
<dbReference type="PANTHER" id="PTHR13023:SF3">
    <property type="entry name" value="SOLUBLE CALCIUM-ACTIVATED NUCLEOTIDASE 1"/>
    <property type="match status" value="1"/>
</dbReference>
<name>A0AAV5T353_9BILA</name>
<gene>
    <name evidence="7" type="ORF">PENTCL1PPCAC_10179</name>
</gene>
<sequence>QVLSDGSSVYRIAVITDLDKDSKTEDGKRFRSYFRKGRLTVSPEFTRVSVDWDETKDDISLLSEVSSGGRAMELSDMVVFDRNLLTVDDRTGILYKV</sequence>
<dbReference type="GO" id="GO:0045134">
    <property type="term" value="F:UDP phosphatase activity"/>
    <property type="evidence" value="ECO:0007669"/>
    <property type="project" value="TreeGrafter"/>
</dbReference>
<keyword evidence="4 6" id="KW-0106">Calcium</keyword>
<dbReference type="Pfam" id="PF06079">
    <property type="entry name" value="Apyrase"/>
    <property type="match status" value="1"/>
</dbReference>
<dbReference type="GO" id="GO:0030166">
    <property type="term" value="P:proteoglycan biosynthetic process"/>
    <property type="evidence" value="ECO:0007669"/>
    <property type="project" value="TreeGrafter"/>
</dbReference>
<proteinExistence type="inferred from homology"/>
<organism evidence="7 8">
    <name type="scientific">Pristionchus entomophagus</name>
    <dbReference type="NCBI Taxonomy" id="358040"/>
    <lineage>
        <taxon>Eukaryota</taxon>
        <taxon>Metazoa</taxon>
        <taxon>Ecdysozoa</taxon>
        <taxon>Nematoda</taxon>
        <taxon>Chromadorea</taxon>
        <taxon>Rhabditida</taxon>
        <taxon>Rhabditina</taxon>
        <taxon>Diplogasteromorpha</taxon>
        <taxon>Diplogasteroidea</taxon>
        <taxon>Neodiplogasteridae</taxon>
        <taxon>Pristionchus</taxon>
    </lineage>
</organism>
<dbReference type="Proteomes" id="UP001432027">
    <property type="component" value="Unassembled WGS sequence"/>
</dbReference>
<evidence type="ECO:0000256" key="2">
    <source>
        <dbReference type="ARBA" id="ARBA00022723"/>
    </source>
</evidence>
<accession>A0AAV5T353</accession>
<evidence type="ECO:0000256" key="5">
    <source>
        <dbReference type="ARBA" id="ARBA00025738"/>
    </source>
</evidence>
<evidence type="ECO:0000256" key="4">
    <source>
        <dbReference type="ARBA" id="ARBA00022837"/>
    </source>
</evidence>
<dbReference type="InterPro" id="IPR036258">
    <property type="entry name" value="Apyrase_sf"/>
</dbReference>
<evidence type="ECO:0000256" key="1">
    <source>
        <dbReference type="ARBA" id="ARBA00001913"/>
    </source>
</evidence>
<keyword evidence="3" id="KW-0378">Hydrolase</keyword>
<keyword evidence="8" id="KW-1185">Reference proteome</keyword>
<dbReference type="EMBL" id="BTSX01000003">
    <property type="protein sequence ID" value="GMS88004.1"/>
    <property type="molecule type" value="Genomic_DNA"/>
</dbReference>
<evidence type="ECO:0000313" key="8">
    <source>
        <dbReference type="Proteomes" id="UP001432027"/>
    </source>
</evidence>
<feature type="binding site" evidence="6">
    <location>
        <position position="75"/>
    </location>
    <ligand>
        <name>Ca(2+)</name>
        <dbReference type="ChEBI" id="CHEBI:29108"/>
    </ligand>
</feature>